<accession>A0A6I3LKG8</accession>
<feature type="transmembrane region" description="Helical" evidence="1">
    <location>
        <begin position="20"/>
        <end position="41"/>
    </location>
</feature>
<dbReference type="InterPro" id="IPR036890">
    <property type="entry name" value="HATPase_C_sf"/>
</dbReference>
<dbReference type="RefSeq" id="WP_155092341.1">
    <property type="nucleotide sequence ID" value="NZ_WMJX01000017.1"/>
</dbReference>
<evidence type="ECO:0000313" key="4">
    <source>
        <dbReference type="EMBL" id="MTG98314.1"/>
    </source>
</evidence>
<evidence type="ECO:0000313" key="5">
    <source>
        <dbReference type="Proteomes" id="UP000438760"/>
    </source>
</evidence>
<dbReference type="Pfam" id="PF06580">
    <property type="entry name" value="His_kinase"/>
    <property type="match status" value="1"/>
</dbReference>
<feature type="transmembrane region" description="Helical" evidence="1">
    <location>
        <begin position="386"/>
        <end position="406"/>
    </location>
</feature>
<dbReference type="OrthoDB" id="9809908at2"/>
<sequence>MEVENTNKKEYRGKESAKLFKLFLLTLLTYVLFKKVLKLYGLDFPTFIGYLVFFGGSFMLVHSFLVKKFYTDIEQLLRADEKNVNKLTLYCGITLFAVFFMLSFIIKLFHLLFILEDQRIQIILFNEHFRAICSFSFLLTIVYTIYIYTRLNALAKNQQIVEQKVITGNVSAQFESLKNQLDPHFLFNSLNVLGALIEEDQDKAILFNQSLSRTYRYILDQKNKELVPLEEELAFARTYIELLQMRFEDSLTFDFPESVKQEGGKVVPLSLQLLLENVIKHNKATSAKPIHITIVEQADGYLKIQNNLSKKELREGRKGIGLENIASRYALLTAKPIKVEESSDFFTVQIPILTKKIEHMRIIDVQEDEQDLLIEAKKKVAEYKRFYSHLTTYLLVNTFLIMMNILTDATFMWSLIPLFAWGIGLGSHAMKVYNYSFFLGKDWEDKKMREYVEDRKNDKSNWQ</sequence>
<dbReference type="InterPro" id="IPR050640">
    <property type="entry name" value="Bact_2-comp_sensor_kinase"/>
</dbReference>
<evidence type="ECO:0000259" key="3">
    <source>
        <dbReference type="Pfam" id="PF13239"/>
    </source>
</evidence>
<feature type="transmembrane region" description="Helical" evidence="1">
    <location>
        <begin position="418"/>
        <end position="439"/>
    </location>
</feature>
<dbReference type="PANTHER" id="PTHR34220">
    <property type="entry name" value="SENSOR HISTIDINE KINASE YPDA"/>
    <property type="match status" value="1"/>
</dbReference>
<evidence type="ECO:0000259" key="2">
    <source>
        <dbReference type="Pfam" id="PF06580"/>
    </source>
</evidence>
<name>A0A6I3LKG8_9FLAO</name>
<feature type="transmembrane region" description="Helical" evidence="1">
    <location>
        <begin position="47"/>
        <end position="66"/>
    </location>
</feature>
<keyword evidence="5" id="KW-1185">Reference proteome</keyword>
<dbReference type="AlphaFoldDB" id="A0A6I3LKG8"/>
<dbReference type="Proteomes" id="UP000438760">
    <property type="component" value="Unassembled WGS sequence"/>
</dbReference>
<feature type="transmembrane region" description="Helical" evidence="1">
    <location>
        <begin position="129"/>
        <end position="148"/>
    </location>
</feature>
<dbReference type="GO" id="GO:0016020">
    <property type="term" value="C:membrane"/>
    <property type="evidence" value="ECO:0007669"/>
    <property type="project" value="InterPro"/>
</dbReference>
<keyword evidence="4" id="KW-0418">Kinase</keyword>
<dbReference type="EMBL" id="WMJX01000017">
    <property type="protein sequence ID" value="MTG98314.1"/>
    <property type="molecule type" value="Genomic_DNA"/>
</dbReference>
<protein>
    <submittedName>
        <fullName evidence="4">Histidine kinase</fullName>
    </submittedName>
</protein>
<feature type="transmembrane region" description="Helical" evidence="1">
    <location>
        <begin position="87"/>
        <end position="109"/>
    </location>
</feature>
<keyword evidence="1" id="KW-0472">Membrane</keyword>
<dbReference type="InterPro" id="IPR025698">
    <property type="entry name" value="2TM_dom"/>
</dbReference>
<keyword evidence="1" id="KW-0812">Transmembrane</keyword>
<dbReference type="InterPro" id="IPR010559">
    <property type="entry name" value="Sig_transdc_His_kin_internal"/>
</dbReference>
<dbReference type="Gene3D" id="3.30.565.10">
    <property type="entry name" value="Histidine kinase-like ATPase, C-terminal domain"/>
    <property type="match status" value="1"/>
</dbReference>
<feature type="domain" description="Signal transduction histidine kinase internal region" evidence="2">
    <location>
        <begin position="172"/>
        <end position="251"/>
    </location>
</feature>
<keyword evidence="4" id="KW-0808">Transferase</keyword>
<reference evidence="4 5" key="1">
    <citation type="submission" date="2019-11" db="EMBL/GenBank/DDBJ databases">
        <title>Genome of Strain BIT-d1.</title>
        <authorList>
            <person name="Yang Y."/>
        </authorList>
    </citation>
    <scope>NUCLEOTIDE SEQUENCE [LARGE SCALE GENOMIC DNA]</scope>
    <source>
        <strain evidence="4 5">BIT-d1</strain>
    </source>
</reference>
<proteinExistence type="predicted"/>
<comment type="caution">
    <text evidence="4">The sequence shown here is derived from an EMBL/GenBank/DDBJ whole genome shotgun (WGS) entry which is preliminary data.</text>
</comment>
<dbReference type="Pfam" id="PF13239">
    <property type="entry name" value="2TM"/>
    <property type="match status" value="1"/>
</dbReference>
<organism evidence="4 5">
    <name type="scientific">Myroides albus</name>
    <dbReference type="NCBI Taxonomy" id="2562892"/>
    <lineage>
        <taxon>Bacteria</taxon>
        <taxon>Pseudomonadati</taxon>
        <taxon>Bacteroidota</taxon>
        <taxon>Flavobacteriia</taxon>
        <taxon>Flavobacteriales</taxon>
        <taxon>Flavobacteriaceae</taxon>
        <taxon>Myroides</taxon>
    </lineage>
</organism>
<dbReference type="PANTHER" id="PTHR34220:SF7">
    <property type="entry name" value="SENSOR HISTIDINE KINASE YPDA"/>
    <property type="match status" value="1"/>
</dbReference>
<feature type="domain" description="2TM" evidence="3">
    <location>
        <begin position="375"/>
        <end position="453"/>
    </location>
</feature>
<dbReference type="GO" id="GO:0000155">
    <property type="term" value="F:phosphorelay sensor kinase activity"/>
    <property type="evidence" value="ECO:0007669"/>
    <property type="project" value="InterPro"/>
</dbReference>
<gene>
    <name evidence="4" type="ORF">GJV76_09275</name>
</gene>
<keyword evidence="1" id="KW-1133">Transmembrane helix</keyword>
<evidence type="ECO:0000256" key="1">
    <source>
        <dbReference type="SAM" id="Phobius"/>
    </source>
</evidence>